<dbReference type="PIRSF" id="PIRSF020606">
    <property type="entry name" value="UCP020606"/>
    <property type="match status" value="1"/>
</dbReference>
<sequence>MLVKKLCGIFLITWLYLAIDPIDRSDWFLDNLLVFLSVPLLVYSYRHFRFTDISYILITAFMILHAIGAHYAYTFTPFGDWLKETMNFSRNHYDRIVHFSFGLLLAYPLKELLDRIAKVPVPWSYIFSPLFIVAFSAIFEFIEAMVVELTNPELGIMFLGAQGDIWDAQKDIIVSLYGSVLAMAIAYILSTKQKQSPLSDLTNHE</sequence>
<dbReference type="InterPro" id="IPR014509">
    <property type="entry name" value="YjdF-like"/>
</dbReference>
<reference evidence="2 3" key="1">
    <citation type="submission" date="2016-02" db="EMBL/GenBank/DDBJ databases">
        <title>Anaerosporomusa subterraneum gen. nov., sp. nov., a spore-forming obligate anaerobe isolated from saprolite.</title>
        <authorList>
            <person name="Choi J.K."/>
            <person name="Shah M."/>
            <person name="Yee N."/>
        </authorList>
    </citation>
    <scope>NUCLEOTIDE SEQUENCE [LARGE SCALE GENOMIC DNA]</scope>
    <source>
        <strain evidence="2 3">RU4</strain>
    </source>
</reference>
<evidence type="ECO:0000313" key="3">
    <source>
        <dbReference type="Proteomes" id="UP000076268"/>
    </source>
</evidence>
<keyword evidence="1" id="KW-1133">Transmembrane helix</keyword>
<feature type="transmembrane region" description="Helical" evidence="1">
    <location>
        <begin position="93"/>
        <end position="109"/>
    </location>
</feature>
<dbReference type="STRING" id="1794912.AXX12_15970"/>
<feature type="transmembrane region" description="Helical" evidence="1">
    <location>
        <begin position="121"/>
        <end position="142"/>
    </location>
</feature>
<feature type="transmembrane region" description="Helical" evidence="1">
    <location>
        <begin position="172"/>
        <end position="189"/>
    </location>
</feature>
<protein>
    <recommendedName>
        <fullName evidence="4">DUF2238 domain-containing protein</fullName>
    </recommendedName>
</protein>
<evidence type="ECO:0008006" key="4">
    <source>
        <dbReference type="Google" id="ProtNLM"/>
    </source>
</evidence>
<dbReference type="EMBL" id="LSGP01000026">
    <property type="protein sequence ID" value="KYZ75070.1"/>
    <property type="molecule type" value="Genomic_DNA"/>
</dbReference>
<comment type="caution">
    <text evidence="2">The sequence shown here is derived from an EMBL/GenBank/DDBJ whole genome shotgun (WGS) entry which is preliminary data.</text>
</comment>
<dbReference type="OrthoDB" id="9786473at2"/>
<dbReference type="AlphaFoldDB" id="A0A154BMJ4"/>
<keyword evidence="1" id="KW-0472">Membrane</keyword>
<feature type="transmembrane region" description="Helical" evidence="1">
    <location>
        <begin position="55"/>
        <end position="73"/>
    </location>
</feature>
<dbReference type="RefSeq" id="WP_066245686.1">
    <property type="nucleotide sequence ID" value="NZ_LSGP01000026.1"/>
</dbReference>
<proteinExistence type="predicted"/>
<gene>
    <name evidence="2" type="ORF">AXX12_15970</name>
</gene>
<evidence type="ECO:0000256" key="1">
    <source>
        <dbReference type="SAM" id="Phobius"/>
    </source>
</evidence>
<name>A0A154BMJ4_ANASB</name>
<dbReference type="InterPro" id="IPR058534">
    <property type="entry name" value="YjdF"/>
</dbReference>
<dbReference type="Proteomes" id="UP000076268">
    <property type="component" value="Unassembled WGS sequence"/>
</dbReference>
<dbReference type="Pfam" id="PF09997">
    <property type="entry name" value="DUF2238"/>
    <property type="match status" value="1"/>
</dbReference>
<keyword evidence="3" id="KW-1185">Reference proteome</keyword>
<evidence type="ECO:0000313" key="2">
    <source>
        <dbReference type="EMBL" id="KYZ75070.1"/>
    </source>
</evidence>
<accession>A0A154BMJ4</accession>
<keyword evidence="1" id="KW-0812">Transmembrane</keyword>
<organism evidence="2 3">
    <name type="scientific">Anaerosporomusa subterranea</name>
    <dbReference type="NCBI Taxonomy" id="1794912"/>
    <lineage>
        <taxon>Bacteria</taxon>
        <taxon>Bacillati</taxon>
        <taxon>Bacillota</taxon>
        <taxon>Negativicutes</taxon>
        <taxon>Acetonemataceae</taxon>
        <taxon>Anaerosporomusa</taxon>
    </lineage>
</organism>